<evidence type="ECO:0000313" key="2">
    <source>
        <dbReference type="Proteomes" id="UP000002429"/>
    </source>
</evidence>
<name>Q1LBZ8_CUPMC</name>
<protein>
    <submittedName>
        <fullName evidence="1">Uncharacterized protein</fullName>
    </submittedName>
</protein>
<geneLocation type="plasmid" evidence="1 2">
    <name>megaplasmid</name>
</geneLocation>
<dbReference type="HOGENOM" id="CLU_1208999_0_0_4"/>
<dbReference type="eggNOG" id="ENOG5030WXX">
    <property type="taxonomic scope" value="Bacteria"/>
</dbReference>
<reference evidence="2" key="1">
    <citation type="journal article" date="2010" name="PLoS ONE">
        <title>The complete genome sequence of Cupriavidus metallidurans strain CH34, a master survivalist in harsh and anthropogenic environments.</title>
        <authorList>
            <person name="Janssen P.J."/>
            <person name="Van Houdt R."/>
            <person name="Moors H."/>
            <person name="Monsieurs P."/>
            <person name="Morin N."/>
            <person name="Michaux A."/>
            <person name="Benotmane M.A."/>
            <person name="Leys N."/>
            <person name="Vallaeys T."/>
            <person name="Lapidus A."/>
            <person name="Monchy S."/>
            <person name="Medigue C."/>
            <person name="Taghavi S."/>
            <person name="McCorkle S."/>
            <person name="Dunn J."/>
            <person name="van der Lelie D."/>
            <person name="Mergeay M."/>
        </authorList>
    </citation>
    <scope>NUCLEOTIDE SEQUENCE [LARGE SCALE GENOMIC DNA]</scope>
    <source>
        <strain evidence="2">ATCC 43123 / DSM 2839 / NBRC 102507 / CH34</strain>
    </source>
</reference>
<evidence type="ECO:0000313" key="1">
    <source>
        <dbReference type="EMBL" id="ABF12328.1"/>
    </source>
</evidence>
<sequence>MRYNAGKDAVMVEDLRTARCNPNFRHLANKLPGGIQGRLPVARRPSSLQALQRLSTLLSPTLAVLEVRGKSAPGEMDQPLLIDPMKRALKIAALLIPLAALAAEPDPRVVYTYKSVGNKPSEAVVSGLVNMDEIFDKSGDNCQQFVGTATVEGVQFSSSGATLESFRFTDKRGNQWSVPTNIGKLPGAARGAANNFIRVGRPYFLQVQICGSGGFPSLINAYSAAQFGQ</sequence>
<gene>
    <name evidence="1" type="ordered locus">Rmet_5469</name>
</gene>
<dbReference type="KEGG" id="rme:Rmet_5469"/>
<dbReference type="Proteomes" id="UP000002429">
    <property type="component" value="Plasmid megaplasmid"/>
</dbReference>
<dbReference type="EMBL" id="CP000353">
    <property type="protein sequence ID" value="ABF12328.1"/>
    <property type="molecule type" value="Genomic_DNA"/>
</dbReference>
<dbReference type="AlphaFoldDB" id="Q1LBZ8"/>
<keyword evidence="2" id="KW-1185">Reference proteome</keyword>
<accession>Q1LBZ8</accession>
<keyword evidence="1" id="KW-0614">Plasmid</keyword>
<organism evidence="1 2">
    <name type="scientific">Cupriavidus metallidurans (strain ATCC 43123 / DSM 2839 / NBRC 102507 / CH34)</name>
    <name type="common">Ralstonia metallidurans</name>
    <dbReference type="NCBI Taxonomy" id="266264"/>
    <lineage>
        <taxon>Bacteria</taxon>
        <taxon>Pseudomonadati</taxon>
        <taxon>Pseudomonadota</taxon>
        <taxon>Betaproteobacteria</taxon>
        <taxon>Burkholderiales</taxon>
        <taxon>Burkholderiaceae</taxon>
        <taxon>Cupriavidus</taxon>
    </lineage>
</organism>
<proteinExistence type="predicted"/>